<organism evidence="1 2">
    <name type="scientific">Coccidioides posadasii RMSCC 3488</name>
    <dbReference type="NCBI Taxonomy" id="454284"/>
    <lineage>
        <taxon>Eukaryota</taxon>
        <taxon>Fungi</taxon>
        <taxon>Dikarya</taxon>
        <taxon>Ascomycota</taxon>
        <taxon>Pezizomycotina</taxon>
        <taxon>Eurotiomycetes</taxon>
        <taxon>Eurotiomycetidae</taxon>
        <taxon>Onygenales</taxon>
        <taxon>Onygenaceae</taxon>
        <taxon>Coccidioides</taxon>
    </lineage>
</organism>
<dbReference type="AlphaFoldDB" id="A0A0J6F5G0"/>
<evidence type="ECO:0000313" key="2">
    <source>
        <dbReference type="Proteomes" id="UP000054567"/>
    </source>
</evidence>
<protein>
    <submittedName>
        <fullName evidence="1">Uncharacterized protein</fullName>
    </submittedName>
</protein>
<evidence type="ECO:0000313" key="1">
    <source>
        <dbReference type="EMBL" id="KMM64540.1"/>
    </source>
</evidence>
<dbReference type="VEuPathDB" id="FungiDB:CPAG_00892"/>
<sequence>MQVHKRWGGTKNWFDGEGEAWPGLSELAKSQKTWTRLICRGAFVHPLQYSVDTRLIGNLNPTDTQPRFLLHNSETRMIALQSNRRLNSLPPLDLRLECLWFFFGASKGAEGFQRNFGCCGARVSSGNFESGVLQATRLTTSCTS</sequence>
<gene>
    <name evidence="1" type="ORF">CPAG_00892</name>
</gene>
<reference evidence="2" key="2">
    <citation type="journal article" date="2009" name="Genome Res.">
        <title>Comparative genomic analyses of the human fungal pathogens Coccidioides and their relatives.</title>
        <authorList>
            <person name="Sharpton T.J."/>
            <person name="Stajich J.E."/>
            <person name="Rounsley S.D."/>
            <person name="Gardner M.J."/>
            <person name="Wortman J.R."/>
            <person name="Jordar V.S."/>
            <person name="Maiti R."/>
            <person name="Kodira C.D."/>
            <person name="Neafsey D.E."/>
            <person name="Zeng Q."/>
            <person name="Hung C.-Y."/>
            <person name="McMahan C."/>
            <person name="Muszewska A."/>
            <person name="Grynberg M."/>
            <person name="Mandel M.A."/>
            <person name="Kellner E.M."/>
            <person name="Barker B.M."/>
            <person name="Galgiani J.N."/>
            <person name="Orbach M.J."/>
            <person name="Kirkland T.N."/>
            <person name="Cole G.T."/>
            <person name="Henn M.R."/>
            <person name="Birren B.W."/>
            <person name="Taylor J.W."/>
        </authorList>
    </citation>
    <scope>NUCLEOTIDE SEQUENCE [LARGE SCALE GENOMIC DNA]</scope>
    <source>
        <strain evidence="2">RMSCC 3488</strain>
    </source>
</reference>
<accession>A0A0J6F5G0</accession>
<dbReference type="Proteomes" id="UP000054567">
    <property type="component" value="Unassembled WGS sequence"/>
</dbReference>
<reference evidence="1 2" key="1">
    <citation type="submission" date="2007-06" db="EMBL/GenBank/DDBJ databases">
        <title>The Genome Sequence of Coccidioides posadasii RMSCC_3488.</title>
        <authorList>
            <consortium name="Coccidioides Genome Resources Consortium"/>
            <consortium name="The Broad Institute Genome Sequencing Platform"/>
            <person name="Henn M.R."/>
            <person name="Sykes S."/>
            <person name="Young S."/>
            <person name="Jaffe D."/>
            <person name="Berlin A."/>
            <person name="Alvarez P."/>
            <person name="Butler J."/>
            <person name="Gnerre S."/>
            <person name="Grabherr M."/>
            <person name="Mauceli E."/>
            <person name="Brockman W."/>
            <person name="Kodira C."/>
            <person name="Alvarado L."/>
            <person name="Zeng Q."/>
            <person name="Crawford M."/>
            <person name="Antoine C."/>
            <person name="Devon K."/>
            <person name="Galgiani J."/>
            <person name="Orsborn K."/>
            <person name="Lewis M.L."/>
            <person name="Nusbaum C."/>
            <person name="Galagan J."/>
            <person name="Birren B."/>
        </authorList>
    </citation>
    <scope>NUCLEOTIDE SEQUENCE [LARGE SCALE GENOMIC DNA]</scope>
    <source>
        <strain evidence="1 2">RMSCC 3488</strain>
    </source>
</reference>
<reference evidence="2" key="3">
    <citation type="journal article" date="2010" name="Genome Res.">
        <title>Population genomic sequencing of Coccidioides fungi reveals recent hybridization and transposon control.</title>
        <authorList>
            <person name="Neafsey D.E."/>
            <person name="Barker B.M."/>
            <person name="Sharpton T.J."/>
            <person name="Stajich J.E."/>
            <person name="Park D.J."/>
            <person name="Whiston E."/>
            <person name="Hung C.-Y."/>
            <person name="McMahan C."/>
            <person name="White J."/>
            <person name="Sykes S."/>
            <person name="Heiman D."/>
            <person name="Young S."/>
            <person name="Zeng Q."/>
            <person name="Abouelleil A."/>
            <person name="Aftuck L."/>
            <person name="Bessette D."/>
            <person name="Brown A."/>
            <person name="FitzGerald M."/>
            <person name="Lui A."/>
            <person name="Macdonald J.P."/>
            <person name="Priest M."/>
            <person name="Orbach M.J."/>
            <person name="Galgiani J.N."/>
            <person name="Kirkland T.N."/>
            <person name="Cole G.T."/>
            <person name="Birren B.W."/>
            <person name="Henn M.R."/>
            <person name="Taylor J.W."/>
            <person name="Rounsley S.D."/>
        </authorList>
    </citation>
    <scope>NUCLEOTIDE SEQUENCE [LARGE SCALE GENOMIC DNA]</scope>
    <source>
        <strain evidence="2">RMSCC 3488</strain>
    </source>
</reference>
<dbReference type="EMBL" id="DS268109">
    <property type="protein sequence ID" value="KMM64540.1"/>
    <property type="molecule type" value="Genomic_DNA"/>
</dbReference>
<proteinExistence type="predicted"/>
<name>A0A0J6F5G0_COCPO</name>